<dbReference type="Pfam" id="PF13333">
    <property type="entry name" value="rve_2"/>
    <property type="match status" value="1"/>
</dbReference>
<dbReference type="GO" id="GO:0003676">
    <property type="term" value="F:nucleic acid binding"/>
    <property type="evidence" value="ECO:0007669"/>
    <property type="project" value="InterPro"/>
</dbReference>
<accession>A0AAX2JDE9</accession>
<dbReference type="InterPro" id="IPR001584">
    <property type="entry name" value="Integrase_cat-core"/>
</dbReference>
<dbReference type="SUPFAM" id="SSF53098">
    <property type="entry name" value="Ribonuclease H-like"/>
    <property type="match status" value="1"/>
</dbReference>
<dbReference type="InterPro" id="IPR050900">
    <property type="entry name" value="Transposase_IS3/IS150/IS904"/>
</dbReference>
<dbReference type="Pfam" id="PF13276">
    <property type="entry name" value="HTH_21"/>
    <property type="match status" value="1"/>
</dbReference>
<dbReference type="Gene3D" id="3.30.420.10">
    <property type="entry name" value="Ribonuclease H-like superfamily/Ribonuclease H"/>
    <property type="match status" value="1"/>
</dbReference>
<dbReference type="KEGG" id="ful:C4N20_02990"/>
<dbReference type="PANTHER" id="PTHR46889:SF4">
    <property type="entry name" value="TRANSPOSASE INSO FOR INSERTION SEQUENCE ELEMENT IS911B-RELATED"/>
    <property type="match status" value="1"/>
</dbReference>
<dbReference type="InterPro" id="IPR012337">
    <property type="entry name" value="RNaseH-like_sf"/>
</dbReference>
<dbReference type="InterPro" id="IPR036397">
    <property type="entry name" value="RNaseH_sf"/>
</dbReference>
<dbReference type="RefSeq" id="WP_005981014.1">
    <property type="nucleotide sequence ID" value="NZ_CABKNW010000005.1"/>
</dbReference>
<name>A0AAX2JDE9_9FUSO</name>
<dbReference type="EMBL" id="LS483487">
    <property type="protein sequence ID" value="SQJ10777.1"/>
    <property type="molecule type" value="Genomic_DNA"/>
</dbReference>
<dbReference type="GO" id="GO:0015074">
    <property type="term" value="P:DNA integration"/>
    <property type="evidence" value="ECO:0007669"/>
    <property type="project" value="InterPro"/>
</dbReference>
<dbReference type="InterPro" id="IPR025948">
    <property type="entry name" value="HTH-like_dom"/>
</dbReference>
<protein>
    <submittedName>
        <fullName evidence="2">Integrase core domain</fullName>
    </submittedName>
</protein>
<dbReference type="Proteomes" id="UP000249008">
    <property type="component" value="Chromosome 1"/>
</dbReference>
<proteinExistence type="predicted"/>
<dbReference type="InterPro" id="IPR048020">
    <property type="entry name" value="Transpos_IS3"/>
</dbReference>
<dbReference type="NCBIfam" id="NF033516">
    <property type="entry name" value="transpos_IS3"/>
    <property type="match status" value="1"/>
</dbReference>
<dbReference type="PANTHER" id="PTHR46889">
    <property type="entry name" value="TRANSPOSASE INSF FOR INSERTION SEQUENCE IS3B-RELATED"/>
    <property type="match status" value="1"/>
</dbReference>
<gene>
    <name evidence="2" type="ORF">NCTC12112_02480</name>
</gene>
<evidence type="ECO:0000259" key="1">
    <source>
        <dbReference type="PROSITE" id="PS50994"/>
    </source>
</evidence>
<dbReference type="AlphaFoldDB" id="A0AAX2JDE9"/>
<evidence type="ECO:0000313" key="3">
    <source>
        <dbReference type="Proteomes" id="UP000249008"/>
    </source>
</evidence>
<feature type="domain" description="Integrase catalytic" evidence="1">
    <location>
        <begin position="116"/>
        <end position="278"/>
    </location>
</feature>
<dbReference type="Pfam" id="PF00665">
    <property type="entry name" value="rve"/>
    <property type="match status" value="1"/>
</dbReference>
<dbReference type="GeneID" id="78453761"/>
<sequence length="283" mass="33554">MLEDEYSVTSLCWVAGISRSAYYKWKKRKGSTSQREEENRKIEELIIEINEKYNGTYGVRRLCSYINSNTEFKVNHKRIYRIMRELGVKSIIRNQSYKGKSWAGKVVDNILNRDFNSGSPLEKLCMDITEIKMYNFTVYMNAVKDIFNDEIIAYDLGLTDGFELVVKTLDKIFEFPLKEKCILHTDQGFQYTGEKYCDMLRERGIIQSMSRRGNCWDNVPIEIFFGHFKAELIYLLDRGMTYENLAQKIKEYIHFYNNERIQLKLDGMSPVKYKEKYMNSKKI</sequence>
<dbReference type="PROSITE" id="PS50994">
    <property type="entry name" value="INTEGRASE"/>
    <property type="match status" value="1"/>
</dbReference>
<evidence type="ECO:0000313" key="2">
    <source>
        <dbReference type="EMBL" id="SQJ10777.1"/>
    </source>
</evidence>
<organism evidence="2 3">
    <name type="scientific">Fusobacterium ulcerans</name>
    <dbReference type="NCBI Taxonomy" id="861"/>
    <lineage>
        <taxon>Bacteria</taxon>
        <taxon>Fusobacteriati</taxon>
        <taxon>Fusobacteriota</taxon>
        <taxon>Fusobacteriia</taxon>
        <taxon>Fusobacteriales</taxon>
        <taxon>Fusobacteriaceae</taxon>
        <taxon>Fusobacterium</taxon>
    </lineage>
</organism>
<reference evidence="2 3" key="1">
    <citation type="submission" date="2018-06" db="EMBL/GenBank/DDBJ databases">
        <authorList>
            <consortium name="Pathogen Informatics"/>
            <person name="Doyle S."/>
        </authorList>
    </citation>
    <scope>NUCLEOTIDE SEQUENCE [LARGE SCALE GENOMIC DNA]</scope>
    <source>
        <strain evidence="2 3">NCTC12112</strain>
    </source>
</reference>